<evidence type="ECO:0000313" key="1">
    <source>
        <dbReference type="EMBL" id="SDK23661.1"/>
    </source>
</evidence>
<organism evidence="1 2">
    <name type="scientific">Methylophilus rhizosphaerae</name>
    <dbReference type="NCBI Taxonomy" id="492660"/>
    <lineage>
        <taxon>Bacteria</taxon>
        <taxon>Pseudomonadati</taxon>
        <taxon>Pseudomonadota</taxon>
        <taxon>Betaproteobacteria</taxon>
        <taxon>Nitrosomonadales</taxon>
        <taxon>Methylophilaceae</taxon>
        <taxon>Methylophilus</taxon>
    </lineage>
</organism>
<dbReference type="STRING" id="492660.SAMN05192566_0748"/>
<name>A0A1G9A8S7_9PROT</name>
<dbReference type="Proteomes" id="UP000198629">
    <property type="component" value="Unassembled WGS sequence"/>
</dbReference>
<sequence>MVVLALSVIGFGIYKIHNVKLEEDELKLPIELVPLSMHGFNVRSRLNTEQWQRICNVAHGRYENRVQVCEICGSTGKQQGFNHSLECHEQWEYNTTTKTQKLVRLRSICPMCHKVFHYGLSVKKGYGERALQHFIKVNNLTCEQADQYIMKVKAQIKLKSKVEWQLDLTYLNQNQFKFLKTTFNDREKYNCQFYEF</sequence>
<proteinExistence type="predicted"/>
<dbReference type="EMBL" id="FNFX01000001">
    <property type="protein sequence ID" value="SDK23661.1"/>
    <property type="molecule type" value="Genomic_DNA"/>
</dbReference>
<keyword evidence="2" id="KW-1185">Reference proteome</keyword>
<gene>
    <name evidence="1" type="ORF">SAMN05192566_0748</name>
</gene>
<evidence type="ECO:0000313" key="2">
    <source>
        <dbReference type="Proteomes" id="UP000198629"/>
    </source>
</evidence>
<dbReference type="AlphaFoldDB" id="A0A1G9A8S7"/>
<evidence type="ECO:0008006" key="3">
    <source>
        <dbReference type="Google" id="ProtNLM"/>
    </source>
</evidence>
<accession>A0A1G9A8S7</accession>
<protein>
    <recommendedName>
        <fullName evidence="3">HNH endonuclease</fullName>
    </recommendedName>
</protein>
<reference evidence="2" key="1">
    <citation type="submission" date="2016-10" db="EMBL/GenBank/DDBJ databases">
        <authorList>
            <person name="Varghese N."/>
            <person name="Submissions S."/>
        </authorList>
    </citation>
    <scope>NUCLEOTIDE SEQUENCE [LARGE SCALE GENOMIC DNA]</scope>
    <source>
        <strain evidence="2">CBMB127</strain>
    </source>
</reference>